<dbReference type="OrthoDB" id="5488434at2"/>
<dbReference type="InterPro" id="IPR050426">
    <property type="entry name" value="Glycosyltransferase_28"/>
</dbReference>
<dbReference type="GO" id="GO:0017000">
    <property type="term" value="P:antibiotic biosynthetic process"/>
    <property type="evidence" value="ECO:0007669"/>
    <property type="project" value="UniProtKB-ARBA"/>
</dbReference>
<dbReference type="PANTHER" id="PTHR48050:SF13">
    <property type="entry name" value="STEROL 3-BETA-GLUCOSYLTRANSFERASE UGT80A2"/>
    <property type="match status" value="1"/>
</dbReference>
<dbReference type="RefSeq" id="WP_075131390.1">
    <property type="nucleotide sequence ID" value="NZ_MSIF01000001.1"/>
</dbReference>
<evidence type="ECO:0000256" key="1">
    <source>
        <dbReference type="ARBA" id="ARBA00006962"/>
    </source>
</evidence>
<evidence type="ECO:0000313" key="6">
    <source>
        <dbReference type="EMBL" id="OLF14442.1"/>
    </source>
</evidence>
<dbReference type="Gene3D" id="3.40.50.2000">
    <property type="entry name" value="Glycogen Phosphorylase B"/>
    <property type="match status" value="2"/>
</dbReference>
<comment type="caution">
    <text evidence="6">The sequence shown here is derived from an EMBL/GenBank/DDBJ whole genome shotgun (WGS) entry which is preliminary data.</text>
</comment>
<dbReference type="Pfam" id="PF06722">
    <property type="entry name" value="EryCIII-like_C"/>
    <property type="match status" value="1"/>
</dbReference>
<evidence type="ECO:0008006" key="8">
    <source>
        <dbReference type="Google" id="ProtNLM"/>
    </source>
</evidence>
<reference evidence="6 7" key="1">
    <citation type="submission" date="2016-12" db="EMBL/GenBank/DDBJ databases">
        <title>The draft genome sequence of Actinophytocola xinjiangensis.</title>
        <authorList>
            <person name="Wang W."/>
            <person name="Yuan L."/>
        </authorList>
    </citation>
    <scope>NUCLEOTIDE SEQUENCE [LARGE SCALE GENOMIC DNA]</scope>
    <source>
        <strain evidence="6 7">CGMCC 4.4663</strain>
    </source>
</reference>
<evidence type="ECO:0000313" key="7">
    <source>
        <dbReference type="Proteomes" id="UP000185696"/>
    </source>
</evidence>
<dbReference type="GO" id="GO:0016758">
    <property type="term" value="F:hexosyltransferase activity"/>
    <property type="evidence" value="ECO:0007669"/>
    <property type="project" value="UniProtKB-ARBA"/>
</dbReference>
<keyword evidence="3" id="KW-0808">Transferase</keyword>
<dbReference type="CDD" id="cd03784">
    <property type="entry name" value="GT1_Gtf-like"/>
    <property type="match status" value="1"/>
</dbReference>
<keyword evidence="7" id="KW-1185">Reference proteome</keyword>
<dbReference type="AlphaFoldDB" id="A0A7Z0WT61"/>
<proteinExistence type="inferred from homology"/>
<evidence type="ECO:0000256" key="2">
    <source>
        <dbReference type="ARBA" id="ARBA00022676"/>
    </source>
</evidence>
<evidence type="ECO:0000259" key="5">
    <source>
        <dbReference type="Pfam" id="PF21036"/>
    </source>
</evidence>
<sequence length="375" mass="39172">MRILFAAVDAYGHVFPLLPLADAARAAGHDVLFATGEKLFPALHRSGIETVEAGIPHLKAFDRVITARAAAGLDIAEEMPDIGTVVFGDVVPRAMFATLLPVIDRFRADLVVSEIGNPGGWFAAEYAGVPAMGSTWGPVMTTAITSQTADRTAKVAADLGVPGVVPYLDICPESLQTPAFRSGVERIPMRPLGWSFPDEELPPVVARRTRPIVYVTVSSALDTGASGLLRDIATGLARLPVDVLMSTGVMTGEDLAGLPDNVHVHPWVPQSLVIPHCAMVVHHGGPGAMLNALSAGLPQLVLPDTQAIEPGISAAVRDSGAGAMLPQHEVTPDVIHELASSLLADDAVRGAAAALADEIAAMPPPAEVVELLETR</sequence>
<dbReference type="InterPro" id="IPR048284">
    <property type="entry name" value="EryCIII-like_N"/>
</dbReference>
<organism evidence="6 7">
    <name type="scientific">Actinophytocola xinjiangensis</name>
    <dbReference type="NCBI Taxonomy" id="485602"/>
    <lineage>
        <taxon>Bacteria</taxon>
        <taxon>Bacillati</taxon>
        <taxon>Actinomycetota</taxon>
        <taxon>Actinomycetes</taxon>
        <taxon>Pseudonocardiales</taxon>
        <taxon>Pseudonocardiaceae</taxon>
    </lineage>
</organism>
<feature type="domain" description="Erythromycin biosynthesis protein CIII-like C-terminal" evidence="4">
    <location>
        <begin position="236"/>
        <end position="373"/>
    </location>
</feature>
<gene>
    <name evidence="6" type="ORF">BLA60_04815</name>
</gene>
<dbReference type="SUPFAM" id="SSF53756">
    <property type="entry name" value="UDP-Glycosyltransferase/glycogen phosphorylase"/>
    <property type="match status" value="1"/>
</dbReference>
<dbReference type="InterPro" id="IPR010610">
    <property type="entry name" value="EryCIII-like_C"/>
</dbReference>
<accession>A0A7Z0WT61</accession>
<dbReference type="EMBL" id="MSIF01000001">
    <property type="protein sequence ID" value="OLF14442.1"/>
    <property type="molecule type" value="Genomic_DNA"/>
</dbReference>
<dbReference type="PANTHER" id="PTHR48050">
    <property type="entry name" value="STEROL 3-BETA-GLUCOSYLTRANSFERASE"/>
    <property type="match status" value="1"/>
</dbReference>
<dbReference type="Pfam" id="PF21036">
    <property type="entry name" value="EryCIII-like_N"/>
    <property type="match status" value="1"/>
</dbReference>
<dbReference type="Proteomes" id="UP000185696">
    <property type="component" value="Unassembled WGS sequence"/>
</dbReference>
<protein>
    <recommendedName>
        <fullName evidence="8">UDP:flavonoid glycosyltransferase YjiC (YdhE family)</fullName>
    </recommendedName>
</protein>
<feature type="domain" description="Erythromycin biosynthesis protein CIII-like N-terminal" evidence="5">
    <location>
        <begin position="23"/>
        <end position="192"/>
    </location>
</feature>
<evidence type="ECO:0000259" key="4">
    <source>
        <dbReference type="Pfam" id="PF06722"/>
    </source>
</evidence>
<keyword evidence="2" id="KW-0328">Glycosyltransferase</keyword>
<comment type="similarity">
    <text evidence="1">Belongs to the glycosyltransferase 28 family.</text>
</comment>
<dbReference type="InterPro" id="IPR002213">
    <property type="entry name" value="UDP_glucos_trans"/>
</dbReference>
<name>A0A7Z0WT61_9PSEU</name>
<dbReference type="GO" id="GO:0008194">
    <property type="term" value="F:UDP-glycosyltransferase activity"/>
    <property type="evidence" value="ECO:0007669"/>
    <property type="project" value="InterPro"/>
</dbReference>
<evidence type="ECO:0000256" key="3">
    <source>
        <dbReference type="ARBA" id="ARBA00022679"/>
    </source>
</evidence>